<dbReference type="EMBL" id="MN739479">
    <property type="protein sequence ID" value="QHT06950.1"/>
    <property type="molecule type" value="Genomic_DNA"/>
</dbReference>
<reference evidence="1" key="1">
    <citation type="journal article" date="2020" name="Nature">
        <title>Giant virus diversity and host interactions through global metagenomics.</title>
        <authorList>
            <person name="Schulz F."/>
            <person name="Roux S."/>
            <person name="Paez-Espino D."/>
            <person name="Jungbluth S."/>
            <person name="Walsh D.A."/>
            <person name="Denef V.J."/>
            <person name="McMahon K.D."/>
            <person name="Konstantinidis K.T."/>
            <person name="Eloe-Fadrosh E.A."/>
            <person name="Kyrpides N.C."/>
            <person name="Woyke T."/>
        </authorList>
    </citation>
    <scope>NUCLEOTIDE SEQUENCE</scope>
    <source>
        <strain evidence="1">GVMAG-M-3300021962-46</strain>
    </source>
</reference>
<evidence type="ECO:0000313" key="1">
    <source>
        <dbReference type="EMBL" id="QHT06950.1"/>
    </source>
</evidence>
<dbReference type="AlphaFoldDB" id="A0A6C0CSU2"/>
<protein>
    <submittedName>
        <fullName evidence="1">Uncharacterized protein</fullName>
    </submittedName>
</protein>
<proteinExistence type="predicted"/>
<organism evidence="1">
    <name type="scientific">viral metagenome</name>
    <dbReference type="NCBI Taxonomy" id="1070528"/>
    <lineage>
        <taxon>unclassified sequences</taxon>
        <taxon>metagenomes</taxon>
        <taxon>organismal metagenomes</taxon>
    </lineage>
</organism>
<accession>A0A6C0CSU2</accession>
<sequence length="81" mass="9222">MNLIVLIVVTFLLWLGFMLYKAYSGIIDELKQVREKCVTTGSSQSKETFKTSLNEKPIENELEKIPRSMVKGLSNLLKIMA</sequence>
<name>A0A6C0CSU2_9ZZZZ</name>